<comment type="caution">
    <text evidence="2">The sequence shown here is derived from an EMBL/GenBank/DDBJ whole genome shotgun (WGS) entry which is preliminary data.</text>
</comment>
<dbReference type="Proteomes" id="UP000037688">
    <property type="component" value="Unassembled WGS sequence"/>
</dbReference>
<reference evidence="2 3" key="1">
    <citation type="submission" date="2015-08" db="EMBL/GenBank/DDBJ databases">
        <title>Draft genome sequence of cellulolytic and xylanolytic Paenibacillus sp. A59, isolated from a decaying forest soil from Patagonia, Argentina.</title>
        <authorList>
            <person name="Ghio S."/>
            <person name="Caceres A.M."/>
            <person name="Talia P."/>
            <person name="Grasso D."/>
            <person name="Campos E."/>
        </authorList>
    </citation>
    <scope>NUCLEOTIDE SEQUENCE [LARGE SCALE GENOMIC DNA]</scope>
    <source>
        <strain evidence="2 3">A59</strain>
    </source>
</reference>
<dbReference type="PATRIC" id="fig|1705561.3.peg.1442"/>
<proteinExistence type="predicted"/>
<dbReference type="RefSeq" id="WP_053780303.1">
    <property type="nucleotide sequence ID" value="NZ_LITU01000050.1"/>
</dbReference>
<keyword evidence="3" id="KW-1185">Reference proteome</keyword>
<dbReference type="AlphaFoldDB" id="A0A0N0C572"/>
<keyword evidence="1" id="KW-1133">Transmembrane helix</keyword>
<evidence type="ECO:0000313" key="2">
    <source>
        <dbReference type="EMBL" id="KOY16824.1"/>
    </source>
</evidence>
<dbReference type="OrthoDB" id="9155572at2"/>
<dbReference type="EMBL" id="LITU01000050">
    <property type="protein sequence ID" value="KOY16824.1"/>
    <property type="molecule type" value="Genomic_DNA"/>
</dbReference>
<feature type="transmembrane region" description="Helical" evidence="1">
    <location>
        <begin position="20"/>
        <end position="43"/>
    </location>
</feature>
<accession>A0A0N0C572</accession>
<organism evidence="2 3">
    <name type="scientific">Paenibacillus xylanivorans</name>
    <dbReference type="NCBI Taxonomy" id="1705561"/>
    <lineage>
        <taxon>Bacteria</taxon>
        <taxon>Bacillati</taxon>
        <taxon>Bacillota</taxon>
        <taxon>Bacilli</taxon>
        <taxon>Bacillales</taxon>
        <taxon>Paenibacillaceae</taxon>
        <taxon>Paenibacillus</taxon>
    </lineage>
</organism>
<feature type="transmembrane region" description="Helical" evidence="1">
    <location>
        <begin position="107"/>
        <end position="130"/>
    </location>
</feature>
<feature type="transmembrane region" description="Helical" evidence="1">
    <location>
        <begin position="69"/>
        <end position="95"/>
    </location>
</feature>
<sequence>MEPHVEESKVDYRPLGVSGLGGWLILIQIGLFLTIILLAIQLFQYSLPAVTTESWELLTSDQSDYYHPLWGPVIIFETVYNALFLMFSIYTVIAFYRKKSIFPRLMIMFYSVSLVVGIIDYVLLLQIPMARELEDGSSVRDIVKSVLTCAIWIPYFIKSERVHNTFVR</sequence>
<keyword evidence="1" id="KW-0472">Membrane</keyword>
<evidence type="ECO:0000313" key="3">
    <source>
        <dbReference type="Proteomes" id="UP000037688"/>
    </source>
</evidence>
<dbReference type="Pfam" id="PF10754">
    <property type="entry name" value="DUF2569"/>
    <property type="match status" value="1"/>
</dbReference>
<protein>
    <recommendedName>
        <fullName evidence="4">DUF2569 domain-containing protein</fullName>
    </recommendedName>
</protein>
<gene>
    <name evidence="2" type="ORF">AMS66_08060</name>
</gene>
<dbReference type="InterPro" id="IPR019690">
    <property type="entry name" value="DUF2569"/>
</dbReference>
<evidence type="ECO:0000256" key="1">
    <source>
        <dbReference type="SAM" id="Phobius"/>
    </source>
</evidence>
<keyword evidence="1" id="KW-0812">Transmembrane</keyword>
<name>A0A0N0C572_9BACL</name>
<evidence type="ECO:0008006" key="4">
    <source>
        <dbReference type="Google" id="ProtNLM"/>
    </source>
</evidence>